<feature type="transmembrane region" description="Helical" evidence="5">
    <location>
        <begin position="256"/>
        <end position="278"/>
    </location>
</feature>
<comment type="caution">
    <text evidence="7">The sequence shown here is derived from an EMBL/GenBank/DDBJ whole genome shotgun (WGS) entry which is preliminary data.</text>
</comment>
<sequence length="595" mass="60251">MTSTPAAPRPTRSRTLGVDLFPTLRGYRAAWLRRDVVGGLSAGAVVVPQAMAYATIADLPVSFGLYTCMVPLVVYALLGGSRALSMSTTSTIATLSASTLLAAGVAAGAEDPARAVSTLTLLVGALLLLTRVLRLGSLVENISQATLVGIKAGVGATVAAAQLPHLLGVPADPDATGFFRVVGSALGRLDQAVPATVVLSVGSIAVLVLLGRLAPRVPAPLVVVAAGILLVAFAGLTDHGVAVIEPVPPGLPLPVLPDLSLVGPMLAGASAIAIMAFLETVAVGRGVRRPDEPQISPDQELLANGVAAVVGAFFRAMPPAGGFSQTAVSLRAGARTQAAGLVTAALAVLVALFLAPVLDDLPQATLGAMVVVATVSLIKVGDFVVLWRINRVEFAVAVVTTGIGLVAGLLPAVGVGVGLTLLLVLRELDRPRVVPLVRAPEGGWAPVDRGSAAGDDSEEDAAVAREVAREAALESGIAPGVLVLHLDAGLYTANTRPTVERVLALARASSPTPRAVVLESGAQRGVTSTVLDGLGDLDRQLAGIGCTLLLARVPRATADRAMASPWFAALVADGRLLPSVDAAVDAVQTLPATPR</sequence>
<evidence type="ECO:0000259" key="6">
    <source>
        <dbReference type="PROSITE" id="PS50801"/>
    </source>
</evidence>
<evidence type="ECO:0000313" key="7">
    <source>
        <dbReference type="EMBL" id="KZM34772.1"/>
    </source>
</evidence>
<protein>
    <submittedName>
        <fullName evidence="7">Putative sulfate transporterc</fullName>
    </submittedName>
</protein>
<feature type="transmembrane region" description="Helical" evidence="5">
    <location>
        <begin position="92"/>
        <end position="109"/>
    </location>
</feature>
<evidence type="ECO:0000256" key="1">
    <source>
        <dbReference type="ARBA" id="ARBA00004141"/>
    </source>
</evidence>
<dbReference type="GO" id="GO:0016020">
    <property type="term" value="C:membrane"/>
    <property type="evidence" value="ECO:0007669"/>
    <property type="project" value="UniProtKB-SubCell"/>
</dbReference>
<feature type="transmembrane region" description="Helical" evidence="5">
    <location>
        <begin position="115"/>
        <end position="133"/>
    </location>
</feature>
<feature type="transmembrane region" description="Helical" evidence="5">
    <location>
        <begin position="192"/>
        <end position="210"/>
    </location>
</feature>
<dbReference type="InterPro" id="IPR002645">
    <property type="entry name" value="STAS_dom"/>
</dbReference>
<dbReference type="Pfam" id="PF00916">
    <property type="entry name" value="Sulfate_transp"/>
    <property type="match status" value="1"/>
</dbReference>
<evidence type="ECO:0000256" key="2">
    <source>
        <dbReference type="ARBA" id="ARBA00022692"/>
    </source>
</evidence>
<keyword evidence="2 5" id="KW-0812">Transmembrane</keyword>
<dbReference type="RefSeq" id="WP_082849045.1">
    <property type="nucleotide sequence ID" value="NZ_LRIE01000077.1"/>
</dbReference>
<keyword evidence="3 5" id="KW-1133">Transmembrane helix</keyword>
<dbReference type="PROSITE" id="PS50801">
    <property type="entry name" value="STAS"/>
    <property type="match status" value="1"/>
</dbReference>
<dbReference type="InterPro" id="IPR036513">
    <property type="entry name" value="STAS_dom_sf"/>
</dbReference>
<name>A0A163R232_9CELL</name>
<feature type="domain" description="STAS" evidence="6">
    <location>
        <begin position="471"/>
        <end position="587"/>
    </location>
</feature>
<dbReference type="InterPro" id="IPR011547">
    <property type="entry name" value="SLC26A/SulP_dom"/>
</dbReference>
<dbReference type="Proteomes" id="UP000076447">
    <property type="component" value="Unassembled WGS sequence"/>
</dbReference>
<dbReference type="STRING" id="43678.OJAG_25780"/>
<feature type="transmembrane region" description="Helical" evidence="5">
    <location>
        <begin position="145"/>
        <end position="163"/>
    </location>
</feature>
<organism evidence="7 8">
    <name type="scientific">Oerskovia enterophila</name>
    <dbReference type="NCBI Taxonomy" id="43678"/>
    <lineage>
        <taxon>Bacteria</taxon>
        <taxon>Bacillati</taxon>
        <taxon>Actinomycetota</taxon>
        <taxon>Actinomycetes</taxon>
        <taxon>Micrococcales</taxon>
        <taxon>Cellulomonadaceae</taxon>
        <taxon>Oerskovia</taxon>
    </lineage>
</organism>
<feature type="transmembrane region" description="Helical" evidence="5">
    <location>
        <begin position="338"/>
        <end position="358"/>
    </location>
</feature>
<dbReference type="OrthoDB" id="9769739at2"/>
<comment type="subcellular location">
    <subcellularLocation>
        <location evidence="1">Membrane</location>
        <topology evidence="1">Multi-pass membrane protein</topology>
    </subcellularLocation>
</comment>
<dbReference type="GO" id="GO:0055085">
    <property type="term" value="P:transmembrane transport"/>
    <property type="evidence" value="ECO:0007669"/>
    <property type="project" value="InterPro"/>
</dbReference>
<dbReference type="PANTHER" id="PTHR11814">
    <property type="entry name" value="SULFATE TRANSPORTER"/>
    <property type="match status" value="1"/>
</dbReference>
<reference evidence="7 8" key="1">
    <citation type="submission" date="2016-01" db="EMBL/GenBank/DDBJ databases">
        <title>Genome sequence of Oerskovia enterophila VJag, an agar and cellulose degrading bacterium.</title>
        <authorList>
            <person name="Poehlein A."/>
            <person name="Jag V."/>
            <person name="Bengelsdorf F."/>
            <person name="Duerre P."/>
            <person name="Daniel R."/>
        </authorList>
    </citation>
    <scope>NUCLEOTIDE SEQUENCE [LARGE SCALE GENOMIC DNA]</scope>
    <source>
        <strain evidence="7 8">VJag</strain>
    </source>
</reference>
<dbReference type="Gene3D" id="3.30.750.24">
    <property type="entry name" value="STAS domain"/>
    <property type="match status" value="1"/>
</dbReference>
<feature type="transmembrane region" description="Helical" evidence="5">
    <location>
        <begin position="217"/>
        <end position="236"/>
    </location>
</feature>
<proteinExistence type="predicted"/>
<gene>
    <name evidence="7" type="ORF">OJAG_25780</name>
</gene>
<evidence type="ECO:0000256" key="5">
    <source>
        <dbReference type="SAM" id="Phobius"/>
    </source>
</evidence>
<feature type="transmembrane region" description="Helical" evidence="5">
    <location>
        <begin position="63"/>
        <end position="80"/>
    </location>
</feature>
<dbReference type="AlphaFoldDB" id="A0A163R232"/>
<dbReference type="PATRIC" id="fig|43678.3.peg.2694"/>
<evidence type="ECO:0000313" key="8">
    <source>
        <dbReference type="Proteomes" id="UP000076447"/>
    </source>
</evidence>
<evidence type="ECO:0000256" key="3">
    <source>
        <dbReference type="ARBA" id="ARBA00022989"/>
    </source>
</evidence>
<keyword evidence="4 5" id="KW-0472">Membrane</keyword>
<feature type="transmembrane region" description="Helical" evidence="5">
    <location>
        <begin position="36"/>
        <end position="57"/>
    </location>
</feature>
<dbReference type="InterPro" id="IPR001902">
    <property type="entry name" value="SLC26A/SulP_fam"/>
</dbReference>
<feature type="transmembrane region" description="Helical" evidence="5">
    <location>
        <begin position="394"/>
        <end position="425"/>
    </location>
</feature>
<dbReference type="EMBL" id="LRIE01000077">
    <property type="protein sequence ID" value="KZM34772.1"/>
    <property type="molecule type" value="Genomic_DNA"/>
</dbReference>
<feature type="transmembrane region" description="Helical" evidence="5">
    <location>
        <begin position="364"/>
        <end position="387"/>
    </location>
</feature>
<accession>A0A163R232</accession>
<evidence type="ECO:0000256" key="4">
    <source>
        <dbReference type="ARBA" id="ARBA00023136"/>
    </source>
</evidence>